<dbReference type="GO" id="GO:0019915">
    <property type="term" value="P:lipid storage"/>
    <property type="evidence" value="ECO:0007669"/>
    <property type="project" value="TreeGrafter"/>
</dbReference>
<protein>
    <submittedName>
        <fullName evidence="4">PLIN3 protein</fullName>
    </submittedName>
</protein>
<dbReference type="OrthoDB" id="376826at2759"/>
<organism evidence="4 5">
    <name type="scientific">Turnix velox</name>
    <name type="common">Little buttonquail</name>
    <dbReference type="NCBI Taxonomy" id="2529409"/>
    <lineage>
        <taxon>Eukaryota</taxon>
        <taxon>Metazoa</taxon>
        <taxon>Chordata</taxon>
        <taxon>Craniata</taxon>
        <taxon>Vertebrata</taxon>
        <taxon>Euteleostomi</taxon>
        <taxon>Archelosauria</taxon>
        <taxon>Archosauria</taxon>
        <taxon>Dinosauria</taxon>
        <taxon>Saurischia</taxon>
        <taxon>Theropoda</taxon>
        <taxon>Coelurosauria</taxon>
        <taxon>Aves</taxon>
        <taxon>Neognathae</taxon>
        <taxon>Neoaves</taxon>
        <taxon>Charadriiformes</taxon>
        <taxon>Turnicidae</taxon>
        <taxon>Turnix</taxon>
    </lineage>
</organism>
<name>A0A7L3L7B7_9CHAR</name>
<accession>A0A7L3L7B7</accession>
<dbReference type="GO" id="GO:0005811">
    <property type="term" value="C:lipid droplet"/>
    <property type="evidence" value="ECO:0007669"/>
    <property type="project" value="UniProtKB-SubCell"/>
</dbReference>
<dbReference type="AlphaFoldDB" id="A0A7L3L7B7"/>
<reference evidence="4 5" key="1">
    <citation type="submission" date="2019-09" db="EMBL/GenBank/DDBJ databases">
        <title>Bird 10,000 Genomes (B10K) Project - Family phase.</title>
        <authorList>
            <person name="Zhang G."/>
        </authorList>
    </citation>
    <scope>NUCLEOTIDE SEQUENCE [LARGE SCALE GENOMIC DNA]</scope>
    <source>
        <strain evidence="4">B10K-DU-029-46</strain>
    </source>
</reference>
<proteinExistence type="inferred from homology"/>
<comment type="similarity">
    <text evidence="2">Belongs to the perilipin family.</text>
</comment>
<sequence>LATLQVEVRTLAMLRGLLHQLQAACTHLVSGARSFPENVQETAGQVRQGVEGVQATLSNACSFQELSELVLAQSKEKVLRAQESVDEMLEYVGQHAPLPWLVGPFAPALVEFPEDVPVEMAKWEGCVTVG</sequence>
<evidence type="ECO:0000313" key="5">
    <source>
        <dbReference type="Proteomes" id="UP000582182"/>
    </source>
</evidence>
<evidence type="ECO:0000256" key="1">
    <source>
        <dbReference type="ARBA" id="ARBA00004502"/>
    </source>
</evidence>
<dbReference type="PANTHER" id="PTHR14024:SF11">
    <property type="entry name" value="PERILIPIN-3"/>
    <property type="match status" value="1"/>
</dbReference>
<dbReference type="GO" id="GO:0005829">
    <property type="term" value="C:cytosol"/>
    <property type="evidence" value="ECO:0007669"/>
    <property type="project" value="TreeGrafter"/>
</dbReference>
<gene>
    <name evidence="4" type="primary">Plin3_2</name>
    <name evidence="4" type="ORF">TURVEL_R13960</name>
</gene>
<comment type="caution">
    <text evidence="4">The sequence shown here is derived from an EMBL/GenBank/DDBJ whole genome shotgun (WGS) entry which is preliminary data.</text>
</comment>
<comment type="subcellular location">
    <subcellularLocation>
        <location evidence="1">Lipid droplet</location>
    </subcellularLocation>
</comment>
<evidence type="ECO:0000256" key="2">
    <source>
        <dbReference type="ARBA" id="ARBA00006311"/>
    </source>
</evidence>
<dbReference type="Gene3D" id="1.20.120.340">
    <property type="entry name" value="Flagellar protein FliS"/>
    <property type="match status" value="1"/>
</dbReference>
<dbReference type="Proteomes" id="UP000582182">
    <property type="component" value="Unassembled WGS sequence"/>
</dbReference>
<dbReference type="SUPFAM" id="SSF109775">
    <property type="entry name" value="Mannose-6-phosphate receptor binding protein 1 (Tip47), C-terminal domain"/>
    <property type="match status" value="1"/>
</dbReference>
<keyword evidence="5" id="KW-1185">Reference proteome</keyword>
<dbReference type="GO" id="GO:0010890">
    <property type="term" value="P:positive regulation of triglyceride storage"/>
    <property type="evidence" value="ECO:0007669"/>
    <property type="project" value="TreeGrafter"/>
</dbReference>
<dbReference type="EMBL" id="VZTY01006215">
    <property type="protein sequence ID" value="NXU49290.1"/>
    <property type="molecule type" value="Genomic_DNA"/>
</dbReference>
<dbReference type="InterPro" id="IPR004279">
    <property type="entry name" value="Perilipin"/>
</dbReference>
<evidence type="ECO:0000256" key="3">
    <source>
        <dbReference type="ARBA" id="ARBA00022677"/>
    </source>
</evidence>
<feature type="non-terminal residue" evidence="4">
    <location>
        <position position="1"/>
    </location>
</feature>
<dbReference type="PANTHER" id="PTHR14024">
    <property type="entry name" value="PERILIPIN"/>
    <property type="match status" value="1"/>
</dbReference>
<keyword evidence="3" id="KW-0551">Lipid droplet</keyword>
<dbReference type="Pfam" id="PF03036">
    <property type="entry name" value="Perilipin"/>
    <property type="match status" value="1"/>
</dbReference>
<feature type="non-terminal residue" evidence="4">
    <location>
        <position position="130"/>
    </location>
</feature>
<evidence type="ECO:0000313" key="4">
    <source>
        <dbReference type="EMBL" id="NXU49290.1"/>
    </source>
</evidence>